<dbReference type="InterPro" id="IPR035965">
    <property type="entry name" value="PAS-like_dom_sf"/>
</dbReference>
<dbReference type="Gene3D" id="3.20.20.450">
    <property type="entry name" value="EAL domain"/>
    <property type="match status" value="1"/>
</dbReference>
<dbReference type="CDD" id="cd01949">
    <property type="entry name" value="GGDEF"/>
    <property type="match status" value="1"/>
</dbReference>
<dbReference type="InterPro" id="IPR052155">
    <property type="entry name" value="Biofilm_reg_signaling"/>
</dbReference>
<dbReference type="InterPro" id="IPR001633">
    <property type="entry name" value="EAL_dom"/>
</dbReference>
<dbReference type="SMART" id="SM00091">
    <property type="entry name" value="PAS"/>
    <property type="match status" value="1"/>
</dbReference>
<evidence type="ECO:0000259" key="3">
    <source>
        <dbReference type="PROSITE" id="PS50883"/>
    </source>
</evidence>
<dbReference type="Pfam" id="PF00563">
    <property type="entry name" value="EAL"/>
    <property type="match status" value="1"/>
</dbReference>
<dbReference type="Gene3D" id="3.30.70.270">
    <property type="match status" value="1"/>
</dbReference>
<dbReference type="PANTHER" id="PTHR44757:SF2">
    <property type="entry name" value="BIOFILM ARCHITECTURE MAINTENANCE PROTEIN MBAA"/>
    <property type="match status" value="1"/>
</dbReference>
<evidence type="ECO:0000259" key="4">
    <source>
        <dbReference type="PROSITE" id="PS50887"/>
    </source>
</evidence>
<dbReference type="PROSITE" id="PS50113">
    <property type="entry name" value="PAC"/>
    <property type="match status" value="1"/>
</dbReference>
<dbReference type="InterPro" id="IPR035919">
    <property type="entry name" value="EAL_sf"/>
</dbReference>
<gene>
    <name evidence="5" type="ORF">ACFPCV_16580</name>
</gene>
<dbReference type="InterPro" id="IPR000700">
    <property type="entry name" value="PAS-assoc_C"/>
</dbReference>
<name>A0ABV9S2L0_9PSEU</name>
<feature type="domain" description="GGDEF" evidence="4">
    <location>
        <begin position="298"/>
        <end position="432"/>
    </location>
</feature>
<evidence type="ECO:0000259" key="2">
    <source>
        <dbReference type="PROSITE" id="PS50113"/>
    </source>
</evidence>
<comment type="caution">
    <text evidence="5">The sequence shown here is derived from an EMBL/GenBank/DDBJ whole genome shotgun (WGS) entry which is preliminary data.</text>
</comment>
<dbReference type="CDD" id="cd00130">
    <property type="entry name" value="PAS"/>
    <property type="match status" value="1"/>
</dbReference>
<dbReference type="PROSITE" id="PS50887">
    <property type="entry name" value="GGDEF"/>
    <property type="match status" value="1"/>
</dbReference>
<dbReference type="InterPro" id="IPR000160">
    <property type="entry name" value="GGDEF_dom"/>
</dbReference>
<dbReference type="SUPFAM" id="SSF55785">
    <property type="entry name" value="PYP-like sensor domain (PAS domain)"/>
    <property type="match status" value="1"/>
</dbReference>
<feature type="domain" description="PAS" evidence="1">
    <location>
        <begin position="141"/>
        <end position="211"/>
    </location>
</feature>
<dbReference type="InterPro" id="IPR043128">
    <property type="entry name" value="Rev_trsase/Diguanyl_cyclase"/>
</dbReference>
<dbReference type="EMBL" id="JBHSIS010000007">
    <property type="protein sequence ID" value="MFC4855124.1"/>
    <property type="molecule type" value="Genomic_DNA"/>
</dbReference>
<dbReference type="NCBIfam" id="TIGR00254">
    <property type="entry name" value="GGDEF"/>
    <property type="match status" value="1"/>
</dbReference>
<dbReference type="SMART" id="SM00052">
    <property type="entry name" value="EAL"/>
    <property type="match status" value="1"/>
</dbReference>
<dbReference type="Gene3D" id="3.30.450.20">
    <property type="entry name" value="PAS domain"/>
    <property type="match status" value="1"/>
</dbReference>
<dbReference type="SUPFAM" id="SSF141868">
    <property type="entry name" value="EAL domain-like"/>
    <property type="match status" value="1"/>
</dbReference>
<dbReference type="SUPFAM" id="SSF55073">
    <property type="entry name" value="Nucleotide cyclase"/>
    <property type="match status" value="1"/>
</dbReference>
<dbReference type="SMART" id="SM00267">
    <property type="entry name" value="GGDEF"/>
    <property type="match status" value="1"/>
</dbReference>
<dbReference type="InterPro" id="IPR029787">
    <property type="entry name" value="Nucleotide_cyclase"/>
</dbReference>
<dbReference type="CDD" id="cd01948">
    <property type="entry name" value="EAL"/>
    <property type="match status" value="1"/>
</dbReference>
<dbReference type="RefSeq" id="WP_378057072.1">
    <property type="nucleotide sequence ID" value="NZ_JBHSIS010000007.1"/>
</dbReference>
<dbReference type="Pfam" id="PF00990">
    <property type="entry name" value="GGDEF"/>
    <property type="match status" value="1"/>
</dbReference>
<proteinExistence type="predicted"/>
<dbReference type="InterPro" id="IPR013767">
    <property type="entry name" value="PAS_fold"/>
</dbReference>
<feature type="domain" description="PAC" evidence="2">
    <location>
        <begin position="215"/>
        <end position="267"/>
    </location>
</feature>
<evidence type="ECO:0000313" key="6">
    <source>
        <dbReference type="Proteomes" id="UP001595859"/>
    </source>
</evidence>
<keyword evidence="6" id="KW-1185">Reference proteome</keyword>
<dbReference type="PROSITE" id="PS50112">
    <property type="entry name" value="PAS"/>
    <property type="match status" value="1"/>
</dbReference>
<evidence type="ECO:0000259" key="1">
    <source>
        <dbReference type="PROSITE" id="PS50112"/>
    </source>
</evidence>
<sequence>MDRSELAREWADALAQVIYVAHARDHVEGELATALDALAGAAQREPYAEQPVLDVAERLVALGFAGSECLDVTIKVLGERMPKLSGVADLIGLPGRLVDVFGSLARGLAEGMRQRLFSEQEGLTLALIRARENAENALRDSEARFEEVFSTSSVGMAITNLDLGIVRTNRALADILEHRRGKLAATRLDEVFHPDDTDYLRLRYQVLLEEDALPFRERRRLVKNDGEEALVHLSASVLRTPAGTPTYFVTTVEDVSDRHFLENQLQFQATHDALTGLANRQRFVGKLEEALSDQNTADELTVLHLDLDGFHAVNDGLGREAGDRLLRTVAMRLNEVFADENATVARFDGDEFGVLVEHRPTTPTSATMATRINEELAEPVFVGDHGVAATATIAVLHQPTPGTTPADLLRATDITLRRLKQTGRRQWGMVDEQQNEADRELFHLASSMPGAWENGEIELEYQPVVSYATGKVAAVQAMLRWDHPDGSLDHDRCLQVLAETGFSLPIGRWMLGHACADLKDMPGRPVLYVELTREFAGDPDLVATVRAVLADTSLVPEQLQVGMPVQALCMRDGLAEDNLHVLADIGVAVVLYEFGTTSGDLACLEDLPVRAVKMASRVVARVADEGSLFTRVVRDLVPLVQGSGATVLVGDVDGADQFEWWRAVGADQAQGAHVGLPGLPVDIPSS</sequence>
<dbReference type="PROSITE" id="PS50883">
    <property type="entry name" value="EAL"/>
    <property type="match status" value="1"/>
</dbReference>
<feature type="domain" description="EAL" evidence="3">
    <location>
        <begin position="441"/>
        <end position="686"/>
    </location>
</feature>
<organism evidence="5 6">
    <name type="scientific">Actinophytocola glycyrrhizae</name>
    <dbReference type="NCBI Taxonomy" id="2044873"/>
    <lineage>
        <taxon>Bacteria</taxon>
        <taxon>Bacillati</taxon>
        <taxon>Actinomycetota</taxon>
        <taxon>Actinomycetes</taxon>
        <taxon>Pseudonocardiales</taxon>
        <taxon>Pseudonocardiaceae</taxon>
    </lineage>
</organism>
<dbReference type="InterPro" id="IPR000014">
    <property type="entry name" value="PAS"/>
</dbReference>
<dbReference type="Pfam" id="PF00989">
    <property type="entry name" value="PAS"/>
    <property type="match status" value="1"/>
</dbReference>
<dbReference type="PANTHER" id="PTHR44757">
    <property type="entry name" value="DIGUANYLATE CYCLASE DGCP"/>
    <property type="match status" value="1"/>
</dbReference>
<reference evidence="6" key="1">
    <citation type="journal article" date="2019" name="Int. J. Syst. Evol. Microbiol.">
        <title>The Global Catalogue of Microorganisms (GCM) 10K type strain sequencing project: providing services to taxonomists for standard genome sequencing and annotation.</title>
        <authorList>
            <consortium name="The Broad Institute Genomics Platform"/>
            <consortium name="The Broad Institute Genome Sequencing Center for Infectious Disease"/>
            <person name="Wu L."/>
            <person name="Ma J."/>
        </authorList>
    </citation>
    <scope>NUCLEOTIDE SEQUENCE [LARGE SCALE GENOMIC DNA]</scope>
    <source>
        <strain evidence="6">ZS-22-S1</strain>
    </source>
</reference>
<dbReference type="NCBIfam" id="TIGR00229">
    <property type="entry name" value="sensory_box"/>
    <property type="match status" value="1"/>
</dbReference>
<evidence type="ECO:0000313" key="5">
    <source>
        <dbReference type="EMBL" id="MFC4855124.1"/>
    </source>
</evidence>
<dbReference type="Proteomes" id="UP001595859">
    <property type="component" value="Unassembled WGS sequence"/>
</dbReference>
<protein>
    <submittedName>
        <fullName evidence="5">Bifunctional diguanylate cyclase/phosphodiesterase</fullName>
    </submittedName>
</protein>
<accession>A0ABV9S2L0</accession>